<feature type="signal peptide" evidence="2">
    <location>
        <begin position="1"/>
        <end position="16"/>
    </location>
</feature>
<dbReference type="AlphaFoldDB" id="A0A1M6QV08"/>
<sequence>MNRFSLLFLAAGLVSCAPLPPLVTDPPQEAQPAEEAATATPQNDSSTATETVAAKTAHSEVAEAESPDSLSKENFEPIAPASNPEASRQNYPTWTLPAEAQRDFRVGIQVGVSKAEISGSHYTIELHGKGEKLSDQSGTIKISASGSKIAVNSEKADSVCITPAENAHLSVDGREYRGKILVINRSKKLTIINILPIENYLKGVVPNEIGKLDSSMFEALKVQAVAARTYAYRHYNSRSSLGFDVYATVQDQVYNGCANESALPSAAIDSTAGIVLTFENELIEAYYHSTCGGATEGVETWGISPVSYLKSQIDKKNADSSWCIASSYSSWKKVYSEKELVSLFQKNFKDARANGKSGFSKIQQVQIRTTLPGRRIDTLEVLTDKGIFTVQGDKIRFLFKEGSKILPSSRFTIEKNGKAWVLDGSGFGHGIGMCQMGARARAKAGQSFQEILQAYYPGTSLQCVHSEQ</sequence>
<evidence type="ECO:0000256" key="1">
    <source>
        <dbReference type="SAM" id="MobiDB-lite"/>
    </source>
</evidence>
<name>A0A1M6QV08_9BACT</name>
<gene>
    <name evidence="4" type="ORF">SAMN05720469_1035</name>
</gene>
<feature type="region of interest" description="Disordered" evidence="1">
    <location>
        <begin position="24"/>
        <end position="90"/>
    </location>
</feature>
<dbReference type="NCBIfam" id="TIGR02669">
    <property type="entry name" value="SpoIID_LytB"/>
    <property type="match status" value="1"/>
</dbReference>
<dbReference type="InterPro" id="IPR013486">
    <property type="entry name" value="SpoIID/LytB"/>
</dbReference>
<evidence type="ECO:0000313" key="5">
    <source>
        <dbReference type="Proteomes" id="UP000184275"/>
    </source>
</evidence>
<protein>
    <submittedName>
        <fullName evidence="4">Stage II sporulation protein D</fullName>
    </submittedName>
</protein>
<feature type="compositionally biased region" description="Low complexity" evidence="1">
    <location>
        <begin position="26"/>
        <end position="42"/>
    </location>
</feature>
<evidence type="ECO:0000256" key="2">
    <source>
        <dbReference type="SAM" id="SignalP"/>
    </source>
</evidence>
<evidence type="ECO:0000313" key="4">
    <source>
        <dbReference type="EMBL" id="SHK23950.1"/>
    </source>
</evidence>
<evidence type="ECO:0000259" key="3">
    <source>
        <dbReference type="Pfam" id="PF08486"/>
    </source>
</evidence>
<organism evidence="4 5">
    <name type="scientific">Fibrobacter intestinalis</name>
    <dbReference type="NCBI Taxonomy" id="28122"/>
    <lineage>
        <taxon>Bacteria</taxon>
        <taxon>Pseudomonadati</taxon>
        <taxon>Fibrobacterota</taxon>
        <taxon>Fibrobacteria</taxon>
        <taxon>Fibrobacterales</taxon>
        <taxon>Fibrobacteraceae</taxon>
        <taxon>Fibrobacter</taxon>
    </lineage>
</organism>
<dbReference type="RefSeq" id="WP_073302282.1">
    <property type="nucleotide sequence ID" value="NZ_FRAW01000003.1"/>
</dbReference>
<dbReference type="EMBL" id="FRAW01000003">
    <property type="protein sequence ID" value="SHK23950.1"/>
    <property type="molecule type" value="Genomic_DNA"/>
</dbReference>
<dbReference type="Pfam" id="PF08486">
    <property type="entry name" value="SpoIID"/>
    <property type="match status" value="1"/>
</dbReference>
<accession>A0A1M6QV08</accession>
<dbReference type="PROSITE" id="PS51257">
    <property type="entry name" value="PROKAR_LIPOPROTEIN"/>
    <property type="match status" value="1"/>
</dbReference>
<dbReference type="Proteomes" id="UP000184275">
    <property type="component" value="Unassembled WGS sequence"/>
</dbReference>
<reference evidence="5" key="1">
    <citation type="submission" date="2016-11" db="EMBL/GenBank/DDBJ databases">
        <authorList>
            <person name="Varghese N."/>
            <person name="Submissions S."/>
        </authorList>
    </citation>
    <scope>NUCLEOTIDE SEQUENCE [LARGE SCALE GENOMIC DNA]</scope>
    <source>
        <strain evidence="5">UWOS</strain>
    </source>
</reference>
<keyword evidence="5" id="KW-1185">Reference proteome</keyword>
<feature type="domain" description="Sporulation stage II protein D amidase enhancer LytB N-terminal" evidence="3">
    <location>
        <begin position="186"/>
        <end position="278"/>
    </location>
</feature>
<dbReference type="InterPro" id="IPR013693">
    <property type="entry name" value="SpoIID/LytB_N"/>
</dbReference>
<dbReference type="GO" id="GO:0030435">
    <property type="term" value="P:sporulation resulting in formation of a cellular spore"/>
    <property type="evidence" value="ECO:0007669"/>
    <property type="project" value="InterPro"/>
</dbReference>
<keyword evidence="2" id="KW-0732">Signal</keyword>
<feature type="chain" id="PRO_5012725923" evidence="2">
    <location>
        <begin position="17"/>
        <end position="468"/>
    </location>
</feature>
<proteinExistence type="predicted"/>